<sequence>MNDLKMFDTFSKIQEVNLNHLGKIKFRLMNAIEKWNETSECILSDDDIESLLKQSKIADNITNEYAQWAQLKQIEVKERTTKLQLSKQTELENASIARLSSSSSA</sequence>
<evidence type="ECO:0000313" key="1">
    <source>
        <dbReference type="EMBL" id="CAH0105860.1"/>
    </source>
</evidence>
<name>A0A8J2WG01_9CRUS</name>
<proteinExistence type="predicted"/>
<comment type="caution">
    <text evidence="1">The sequence shown here is derived from an EMBL/GenBank/DDBJ whole genome shotgun (WGS) entry which is preliminary data.</text>
</comment>
<gene>
    <name evidence="1" type="ORF">DGAL_LOCUS8933</name>
</gene>
<reference evidence="1" key="1">
    <citation type="submission" date="2021-11" db="EMBL/GenBank/DDBJ databases">
        <authorList>
            <person name="Schell T."/>
        </authorList>
    </citation>
    <scope>NUCLEOTIDE SEQUENCE</scope>
    <source>
        <strain evidence="1">M5</strain>
    </source>
</reference>
<organism evidence="1 2">
    <name type="scientific">Daphnia galeata</name>
    <dbReference type="NCBI Taxonomy" id="27404"/>
    <lineage>
        <taxon>Eukaryota</taxon>
        <taxon>Metazoa</taxon>
        <taxon>Ecdysozoa</taxon>
        <taxon>Arthropoda</taxon>
        <taxon>Crustacea</taxon>
        <taxon>Branchiopoda</taxon>
        <taxon>Diplostraca</taxon>
        <taxon>Cladocera</taxon>
        <taxon>Anomopoda</taxon>
        <taxon>Daphniidae</taxon>
        <taxon>Daphnia</taxon>
    </lineage>
</organism>
<accession>A0A8J2WG01</accession>
<dbReference type="Proteomes" id="UP000789390">
    <property type="component" value="Unassembled WGS sequence"/>
</dbReference>
<evidence type="ECO:0000313" key="2">
    <source>
        <dbReference type="Proteomes" id="UP000789390"/>
    </source>
</evidence>
<dbReference type="EMBL" id="CAKKLH010000201">
    <property type="protein sequence ID" value="CAH0105860.1"/>
    <property type="molecule type" value="Genomic_DNA"/>
</dbReference>
<keyword evidence="2" id="KW-1185">Reference proteome</keyword>
<protein>
    <submittedName>
        <fullName evidence="1">Uncharacterized protein</fullName>
    </submittedName>
</protein>
<dbReference type="AlphaFoldDB" id="A0A8J2WG01"/>